<dbReference type="EMBL" id="GGFL01014722">
    <property type="protein sequence ID" value="MBW78900.1"/>
    <property type="molecule type" value="Transcribed_RNA"/>
</dbReference>
<evidence type="ECO:0000313" key="2">
    <source>
        <dbReference type="EMBL" id="MBW78900.1"/>
    </source>
</evidence>
<reference evidence="2" key="1">
    <citation type="submission" date="2018-01" db="EMBL/GenBank/DDBJ databases">
        <title>An insight into the sialome of Amazonian anophelines.</title>
        <authorList>
            <person name="Ribeiro J.M."/>
            <person name="Scarpassa V."/>
            <person name="Calvo E."/>
        </authorList>
    </citation>
    <scope>NUCLEOTIDE SEQUENCE</scope>
</reference>
<evidence type="ECO:0000256" key="1">
    <source>
        <dbReference type="SAM" id="SignalP"/>
    </source>
</evidence>
<feature type="signal peptide" evidence="1">
    <location>
        <begin position="1"/>
        <end position="26"/>
    </location>
</feature>
<feature type="chain" id="PRO_5014753389" evidence="1">
    <location>
        <begin position="27"/>
        <end position="87"/>
    </location>
</feature>
<proteinExistence type="predicted"/>
<name>A0A2M4DMV4_ANODA</name>
<keyword evidence="1" id="KW-0732">Signal</keyword>
<organism evidence="2">
    <name type="scientific">Anopheles darlingi</name>
    <name type="common">Mosquito</name>
    <dbReference type="NCBI Taxonomy" id="43151"/>
    <lineage>
        <taxon>Eukaryota</taxon>
        <taxon>Metazoa</taxon>
        <taxon>Ecdysozoa</taxon>
        <taxon>Arthropoda</taxon>
        <taxon>Hexapoda</taxon>
        <taxon>Insecta</taxon>
        <taxon>Pterygota</taxon>
        <taxon>Neoptera</taxon>
        <taxon>Endopterygota</taxon>
        <taxon>Diptera</taxon>
        <taxon>Nematocera</taxon>
        <taxon>Culicoidea</taxon>
        <taxon>Culicidae</taxon>
        <taxon>Anophelinae</taxon>
        <taxon>Anopheles</taxon>
    </lineage>
</organism>
<dbReference type="AlphaFoldDB" id="A0A2M4DMV4"/>
<protein>
    <submittedName>
        <fullName evidence="2">Putative secreted protein</fullName>
    </submittedName>
</protein>
<sequence length="87" mass="9522">MIASFLIIRTVVPAVCSVLCCGRATANNHLSLSSVNGQQQQQHHDTAAWSRYGIWWAKSALPGEPDTCSLPLLNATTQVERSLNETR</sequence>
<accession>A0A2M4DMV4</accession>